<dbReference type="RefSeq" id="XP_059600992.1">
    <property type="nucleotide sequence ID" value="XM_059748561.1"/>
</dbReference>
<reference evidence="1" key="2">
    <citation type="submission" date="2025-08" db="UniProtKB">
        <authorList>
            <consortium name="RefSeq"/>
        </authorList>
    </citation>
    <scope>IDENTIFICATION</scope>
</reference>
<dbReference type="AlphaFoldDB" id="A0AAJ8BPJ3"/>
<dbReference type="KEGG" id="ang:An07g06970"/>
<evidence type="ECO:0000313" key="1">
    <source>
        <dbReference type="RefSeq" id="XP_059600992.1"/>
    </source>
</evidence>
<dbReference type="VEuPathDB" id="FungiDB:An07g06970"/>
<name>A0AAJ8BPJ3_ASPNG</name>
<gene>
    <name evidence="1" type="ORF">An07g06970</name>
</gene>
<sequence>MDICNLSFTFLLLSTTVMLYFRALFAHPIYITSPPAPVQVPAPSPTYTLAFLDEPVFKPLASHIAEHPYPWRDKRPFQETNYALLMGAVQSLLEAEIEEEEGGVALNESYAQQVVVESNSTETFLLWDVPMGIANENLGNIRQANNVLMKPRLSDGKRLQLPIRRNGITHQIHAKPIIVLSICKLGFETESDSYNTKQLDSNTCIVTDDAKPKGDYGRIGFHYNSLDNVYEQESDPTSM</sequence>
<protein>
    <recommendedName>
        <fullName evidence="2">Transmembrane protein</fullName>
    </recommendedName>
</protein>
<proteinExistence type="predicted"/>
<organism evidence="1">
    <name type="scientific">Aspergillus niger</name>
    <dbReference type="NCBI Taxonomy" id="5061"/>
    <lineage>
        <taxon>Eukaryota</taxon>
        <taxon>Fungi</taxon>
        <taxon>Dikarya</taxon>
        <taxon>Ascomycota</taxon>
        <taxon>Pezizomycotina</taxon>
        <taxon>Eurotiomycetes</taxon>
        <taxon>Eurotiomycetidae</taxon>
        <taxon>Eurotiales</taxon>
        <taxon>Aspergillaceae</taxon>
        <taxon>Aspergillus</taxon>
        <taxon>Aspergillus subgen. Circumdati</taxon>
    </lineage>
</organism>
<reference evidence="1" key="1">
    <citation type="submission" date="2025-02" db="EMBL/GenBank/DDBJ databases">
        <authorList>
            <consortium name="NCBI Genome Project"/>
        </authorList>
    </citation>
    <scope>NUCLEOTIDE SEQUENCE</scope>
</reference>
<evidence type="ECO:0008006" key="2">
    <source>
        <dbReference type="Google" id="ProtNLM"/>
    </source>
</evidence>
<accession>A0AAJ8BPJ3</accession>
<dbReference type="GeneID" id="84591452"/>